<evidence type="ECO:0000313" key="4">
    <source>
        <dbReference type="RefSeq" id="XP_052110397.1"/>
    </source>
</evidence>
<reference evidence="3" key="1">
    <citation type="journal article" date="2016" name="Nat. Genet.">
        <title>The genome sequences of Arachis duranensis and Arachis ipaensis, the diploid ancestors of cultivated peanut.</title>
        <authorList>
            <person name="Bertioli D.J."/>
            <person name="Cannon S.B."/>
            <person name="Froenicke L."/>
            <person name="Huang G."/>
            <person name="Farmer A.D."/>
            <person name="Cannon E.K."/>
            <person name="Liu X."/>
            <person name="Gao D."/>
            <person name="Clevenger J."/>
            <person name="Dash S."/>
            <person name="Ren L."/>
            <person name="Moretzsohn M.C."/>
            <person name="Shirasawa K."/>
            <person name="Huang W."/>
            <person name="Vidigal B."/>
            <person name="Abernathy B."/>
            <person name="Chu Y."/>
            <person name="Niederhuth C.E."/>
            <person name="Umale P."/>
            <person name="Araujo A.C."/>
            <person name="Kozik A."/>
            <person name="Kim K.D."/>
            <person name="Burow M.D."/>
            <person name="Varshney R.K."/>
            <person name="Wang X."/>
            <person name="Zhang X."/>
            <person name="Barkley N."/>
            <person name="Guimaraes P.M."/>
            <person name="Isobe S."/>
            <person name="Guo B."/>
            <person name="Liao B."/>
            <person name="Stalker H.T."/>
            <person name="Schmitz R.J."/>
            <person name="Scheffler B.E."/>
            <person name="Leal-Bertioli S.C."/>
            <person name="Xun X."/>
            <person name="Jackson S.A."/>
            <person name="Michelmore R."/>
            <person name="Ozias-Akins P."/>
        </authorList>
    </citation>
    <scope>NUCLEOTIDE SEQUENCE [LARGE SCALE GENOMIC DNA]</scope>
    <source>
        <strain evidence="3">cv. V14167</strain>
    </source>
</reference>
<dbReference type="Pfam" id="PF13516">
    <property type="entry name" value="LRR_6"/>
    <property type="match status" value="1"/>
</dbReference>
<evidence type="ECO:0000259" key="2">
    <source>
        <dbReference type="PROSITE" id="PS50181"/>
    </source>
</evidence>
<dbReference type="Pfam" id="PF12937">
    <property type="entry name" value="F-box-like"/>
    <property type="match status" value="1"/>
</dbReference>
<dbReference type="AlphaFoldDB" id="A0A9C6THF5"/>
<dbReference type="Proteomes" id="UP000515211">
    <property type="component" value="Chromosome 9"/>
</dbReference>
<dbReference type="PROSITE" id="PS50181">
    <property type="entry name" value="FBOX"/>
    <property type="match status" value="1"/>
</dbReference>
<dbReference type="InterPro" id="IPR006553">
    <property type="entry name" value="Leu-rich_rpt_Cys-con_subtyp"/>
</dbReference>
<dbReference type="SUPFAM" id="SSF52047">
    <property type="entry name" value="RNI-like"/>
    <property type="match status" value="1"/>
</dbReference>
<keyword evidence="3" id="KW-1185">Reference proteome</keyword>
<proteinExistence type="predicted"/>
<accession>A0A9C6THF5</accession>
<sequence length="283" mass="32706">MDYRSILARPAKKINWLDLPHDLTLMIIGKLTTFQILTSVQFVCRIWHRICMDPLMWRTINMCDIGVHDSVDYKVGEMCRHAMDRSCGLLVDLTIEYFGTDDLLKYIINSGCHKLRYLRFVKCYRISDKGLCEMAEKLPLLEELDITPCFDVSSIALEAIGRAFAIAQNMSNLHHLQLVGNSLNNSGLSAILDGCSHLESLDLRECYHVELEGILRTRCDEQLKDLRDPDAPLDFQLLGRCYDTTDHDALYEYLHEKRVKKQEAERAEKEKRYTEAEILDEAN</sequence>
<feature type="domain" description="F-box" evidence="2">
    <location>
        <begin position="13"/>
        <end position="60"/>
    </location>
</feature>
<dbReference type="CDD" id="cd22164">
    <property type="entry name" value="F-box_AtSKIP19-like"/>
    <property type="match status" value="1"/>
</dbReference>
<dbReference type="PANTHER" id="PTHR38926:SF2">
    <property type="entry name" value="F-BOX_LRR-REPEAT PROTEIN 21-RELATED"/>
    <property type="match status" value="1"/>
</dbReference>
<dbReference type="Gene3D" id="3.80.10.10">
    <property type="entry name" value="Ribonuclease Inhibitor"/>
    <property type="match status" value="1"/>
</dbReference>
<dbReference type="PANTHER" id="PTHR38926">
    <property type="entry name" value="F-BOX DOMAIN CONTAINING PROTEIN, EXPRESSED"/>
    <property type="match status" value="1"/>
</dbReference>
<feature type="compositionally biased region" description="Basic and acidic residues" evidence="1">
    <location>
        <begin position="262"/>
        <end position="275"/>
    </location>
</feature>
<evidence type="ECO:0000256" key="1">
    <source>
        <dbReference type="SAM" id="MobiDB-lite"/>
    </source>
</evidence>
<dbReference type="InterPro" id="IPR001810">
    <property type="entry name" value="F-box_dom"/>
</dbReference>
<dbReference type="RefSeq" id="XP_052110397.1">
    <property type="nucleotide sequence ID" value="XM_052254437.1"/>
</dbReference>
<protein>
    <submittedName>
        <fullName evidence="4">F-box/LRR-repeat protein 23</fullName>
    </submittedName>
</protein>
<name>A0A9C6THF5_ARADU</name>
<dbReference type="Gene3D" id="1.20.1280.50">
    <property type="match status" value="1"/>
</dbReference>
<organism evidence="3 4">
    <name type="scientific">Arachis duranensis</name>
    <name type="common">Wild peanut</name>
    <dbReference type="NCBI Taxonomy" id="130453"/>
    <lineage>
        <taxon>Eukaryota</taxon>
        <taxon>Viridiplantae</taxon>
        <taxon>Streptophyta</taxon>
        <taxon>Embryophyta</taxon>
        <taxon>Tracheophyta</taxon>
        <taxon>Spermatophyta</taxon>
        <taxon>Magnoliopsida</taxon>
        <taxon>eudicotyledons</taxon>
        <taxon>Gunneridae</taxon>
        <taxon>Pentapetalae</taxon>
        <taxon>rosids</taxon>
        <taxon>fabids</taxon>
        <taxon>Fabales</taxon>
        <taxon>Fabaceae</taxon>
        <taxon>Papilionoideae</taxon>
        <taxon>50 kb inversion clade</taxon>
        <taxon>dalbergioids sensu lato</taxon>
        <taxon>Dalbergieae</taxon>
        <taxon>Pterocarpus clade</taxon>
        <taxon>Arachis</taxon>
    </lineage>
</organism>
<dbReference type="InterPro" id="IPR001611">
    <property type="entry name" value="Leu-rich_rpt"/>
</dbReference>
<gene>
    <name evidence="4" type="primary">LOC107467857</name>
</gene>
<dbReference type="InterPro" id="IPR032675">
    <property type="entry name" value="LRR_dom_sf"/>
</dbReference>
<dbReference type="KEGG" id="adu:107467857"/>
<dbReference type="SMART" id="SM00367">
    <property type="entry name" value="LRR_CC"/>
    <property type="match status" value="4"/>
</dbReference>
<feature type="region of interest" description="Disordered" evidence="1">
    <location>
        <begin position="262"/>
        <end position="283"/>
    </location>
</feature>
<evidence type="ECO:0000313" key="3">
    <source>
        <dbReference type="Proteomes" id="UP000515211"/>
    </source>
</evidence>
<reference evidence="4" key="2">
    <citation type="submission" date="2025-08" db="UniProtKB">
        <authorList>
            <consortium name="RefSeq"/>
        </authorList>
    </citation>
    <scope>IDENTIFICATION</scope>
    <source>
        <tissue evidence="4">Whole plant</tissue>
    </source>
</reference>
<dbReference type="GeneID" id="107467857"/>